<name>A0A2U4FE28_9SPIR</name>
<dbReference type="Proteomes" id="UP000011663">
    <property type="component" value="Unassembled WGS sequence"/>
</dbReference>
<protein>
    <submittedName>
        <fullName evidence="1">Uncharacterized protein</fullName>
    </submittedName>
</protein>
<dbReference type="RefSeq" id="WP_008722164.1">
    <property type="nucleotide sequence ID" value="NZ_JH994110.1"/>
</dbReference>
<comment type="caution">
    <text evidence="1">The sequence shown here is derived from an EMBL/GenBank/DDBJ whole genome shotgun (WGS) entry which is preliminary data.</text>
</comment>
<proteinExistence type="predicted"/>
<dbReference type="GeneID" id="66487034"/>
<dbReference type="AlphaFoldDB" id="A0A2U4FE28"/>
<dbReference type="OrthoDB" id="306440at2"/>
<sequence length="246" mass="28391">MENILDIINKAQLKTIDKDTFLSIASMCSFIPKSITENNTWKKLPLSAKEVYRTLVANYDYELGIAKTTHSQILNEAGIGGNATIVKSLDVLEEKGFITRVESKAKSHHYLMPYQEKFYATVCNFEARDFSILYTINKKVKKDTQIKQVTNKLFFKVCYNLSCLGIDEPQKLIDKYSSDGNRLRIILSMCNYIYIAKEKNLNKDINLNKYLIDSLKRGNITENIFDEKTMNTIKNILINRKQNITE</sequence>
<organism evidence="1 2">
    <name type="scientific">Brachyspira hampsonii 30446</name>
    <dbReference type="NCBI Taxonomy" id="1289135"/>
    <lineage>
        <taxon>Bacteria</taxon>
        <taxon>Pseudomonadati</taxon>
        <taxon>Spirochaetota</taxon>
        <taxon>Spirochaetia</taxon>
        <taxon>Brachyspirales</taxon>
        <taxon>Brachyspiraceae</taxon>
        <taxon>Brachyspira</taxon>
    </lineage>
</organism>
<accession>A0A2U4FE28</accession>
<dbReference type="EMBL" id="ALNZ01000011">
    <property type="protein sequence ID" value="EKV57824.1"/>
    <property type="molecule type" value="Genomic_DNA"/>
</dbReference>
<evidence type="ECO:0000313" key="2">
    <source>
        <dbReference type="Proteomes" id="UP000011663"/>
    </source>
</evidence>
<evidence type="ECO:0000313" key="1">
    <source>
        <dbReference type="EMBL" id="EKV57824.1"/>
    </source>
</evidence>
<gene>
    <name evidence="1" type="ORF">A966_02866</name>
</gene>
<reference evidence="1 2" key="1">
    <citation type="submission" date="2012-07" db="EMBL/GenBank/DDBJ databases">
        <title>Genome sequence of Brachyspira sp. 30446, isolated from a pig with mucohaemorrhagic colitis.</title>
        <authorList>
            <person name="Rubin J.E."/>
            <person name="Fernando C."/>
            <person name="Harding J.C.S."/>
            <person name="Hill J.E."/>
        </authorList>
    </citation>
    <scope>NUCLEOTIDE SEQUENCE [LARGE SCALE GENOMIC DNA]</scope>
    <source>
        <strain evidence="1 2">30446</strain>
    </source>
</reference>